<dbReference type="InterPro" id="IPR007210">
    <property type="entry name" value="ABC_Gly_betaine_transp_sub-bd"/>
</dbReference>
<evidence type="ECO:0000313" key="2">
    <source>
        <dbReference type="EMBL" id="CAJ1498509.1"/>
    </source>
</evidence>
<gene>
    <name evidence="2" type="ORF">MU0053_001176</name>
</gene>
<evidence type="ECO:0000313" key="3">
    <source>
        <dbReference type="Proteomes" id="UP001190465"/>
    </source>
</evidence>
<feature type="domain" description="ABC-type glycine betaine transport system substrate-binding" evidence="1">
    <location>
        <begin position="169"/>
        <end position="264"/>
    </location>
</feature>
<dbReference type="Gene3D" id="3.40.190.10">
    <property type="entry name" value="Periplasmic binding protein-like II"/>
    <property type="match status" value="1"/>
</dbReference>
<sequence length="269" mass="28256">MLVLAGCGGPQPGDGSVGVGAGPDPDSVLLANLYAAALRYYGTPAHVVELSDPLAGLDSGEVTVVPGYTGRLLQRFAPGTRGTGDEQVYKAMVGMLPEGVSAGDYATAAEDKPAVAITEATAADWDGRDLATMVEHCDELRPGAPRGMRPPSSVGTCTLPAPREFSDDTALFEALQADRINVAWTMTADPKVPGEVVVLADRKPNMVRAQNVVPLYRRNELSARQVLAVNEVAGVLDTATLKQLRKDLAAGADPRVLAEEWLAENPLGR</sequence>
<reference evidence="2 3" key="1">
    <citation type="submission" date="2023-08" db="EMBL/GenBank/DDBJ databases">
        <authorList>
            <person name="Folkvardsen B D."/>
            <person name="Norman A."/>
        </authorList>
    </citation>
    <scope>NUCLEOTIDE SEQUENCE [LARGE SCALE GENOMIC DNA]</scope>
    <source>
        <strain evidence="2 3">Mu0053</strain>
    </source>
</reference>
<protein>
    <submittedName>
        <fullName evidence="2">Glycine betaine ABC transporter substrate-binding protein</fullName>
    </submittedName>
</protein>
<evidence type="ECO:0000259" key="1">
    <source>
        <dbReference type="Pfam" id="PF04069"/>
    </source>
</evidence>
<dbReference type="EMBL" id="OY726397">
    <property type="protein sequence ID" value="CAJ1498509.1"/>
    <property type="molecule type" value="Genomic_DNA"/>
</dbReference>
<name>A0ABM9LG89_9MYCO</name>
<accession>A0ABM9LG89</accession>
<organism evidence="2 3">
    <name type="scientific">[Mycobacterium] burgundiense</name>
    <dbReference type="NCBI Taxonomy" id="3064286"/>
    <lineage>
        <taxon>Bacteria</taxon>
        <taxon>Bacillati</taxon>
        <taxon>Actinomycetota</taxon>
        <taxon>Actinomycetes</taxon>
        <taxon>Mycobacteriales</taxon>
        <taxon>Mycobacteriaceae</taxon>
        <taxon>Mycolicibacterium</taxon>
    </lineage>
</organism>
<proteinExistence type="predicted"/>
<dbReference type="SUPFAM" id="SSF53850">
    <property type="entry name" value="Periplasmic binding protein-like II"/>
    <property type="match status" value="1"/>
</dbReference>
<dbReference type="Proteomes" id="UP001190465">
    <property type="component" value="Chromosome"/>
</dbReference>
<dbReference type="Pfam" id="PF04069">
    <property type="entry name" value="OpuAC"/>
    <property type="match status" value="1"/>
</dbReference>
<dbReference type="RefSeq" id="WP_308481442.1">
    <property type="nucleotide sequence ID" value="NZ_OY726397.1"/>
</dbReference>
<dbReference type="Gene3D" id="3.40.190.120">
    <property type="entry name" value="Osmoprotection protein (prox), domain 2"/>
    <property type="match status" value="1"/>
</dbReference>
<keyword evidence="3" id="KW-1185">Reference proteome</keyword>